<dbReference type="InterPro" id="IPR029058">
    <property type="entry name" value="AB_hydrolase_fold"/>
</dbReference>
<gene>
    <name evidence="2" type="ORF">GCM10009801_20440</name>
</gene>
<organism evidence="2 3">
    <name type="scientific">Streptomyces albiaxialis</name>
    <dbReference type="NCBI Taxonomy" id="329523"/>
    <lineage>
        <taxon>Bacteria</taxon>
        <taxon>Bacillati</taxon>
        <taxon>Actinomycetota</taxon>
        <taxon>Actinomycetes</taxon>
        <taxon>Kitasatosporales</taxon>
        <taxon>Streptomycetaceae</taxon>
        <taxon>Streptomyces</taxon>
    </lineage>
</organism>
<dbReference type="InterPro" id="IPR000073">
    <property type="entry name" value="AB_hydrolase_1"/>
</dbReference>
<evidence type="ECO:0000313" key="3">
    <source>
        <dbReference type="Proteomes" id="UP001500016"/>
    </source>
</evidence>
<comment type="caution">
    <text evidence="2">The sequence shown here is derived from an EMBL/GenBank/DDBJ whole genome shotgun (WGS) entry which is preliminary data.</text>
</comment>
<dbReference type="Pfam" id="PF00561">
    <property type="entry name" value="Abhydrolase_1"/>
    <property type="match status" value="1"/>
</dbReference>
<proteinExistence type="predicted"/>
<dbReference type="EMBL" id="BAAAPE010000005">
    <property type="protein sequence ID" value="GAA2070034.1"/>
    <property type="molecule type" value="Genomic_DNA"/>
</dbReference>
<accession>A0ABN2VRW3</accession>
<feature type="domain" description="AB hydrolase-1" evidence="1">
    <location>
        <begin position="28"/>
        <end position="137"/>
    </location>
</feature>
<evidence type="ECO:0000259" key="1">
    <source>
        <dbReference type="Pfam" id="PF00561"/>
    </source>
</evidence>
<dbReference type="Proteomes" id="UP001500016">
    <property type="component" value="Unassembled WGS sequence"/>
</dbReference>
<dbReference type="SUPFAM" id="SSF53474">
    <property type="entry name" value="alpha/beta-Hydrolases"/>
    <property type="match status" value="1"/>
</dbReference>
<dbReference type="GO" id="GO:0016787">
    <property type="term" value="F:hydrolase activity"/>
    <property type="evidence" value="ECO:0007669"/>
    <property type="project" value="UniProtKB-KW"/>
</dbReference>
<dbReference type="PANTHER" id="PTHR43194:SF2">
    <property type="entry name" value="PEROXISOMAL MEMBRANE PROTEIN LPX1"/>
    <property type="match status" value="1"/>
</dbReference>
<name>A0ABN2VRW3_9ACTN</name>
<sequence>MAKIRVGELDVHVQRMAAADPPAGTPPPLVVLVHGLLIDSLASYYFSLGPAFAARGMDVLMYDLRGHGRSGRPATGYRLEDFVADLDGLLDALGEERPAHVVGNSFGGAIAYGLAAARPDRVRSVVAIESEPPVASWAAKMAEGLNGEEGGLVVQEVRTWLAEDPERNARPFQLAGRILDATTLAEDIPRSRVLDDALTGIRCPVFALYGADSKLSAQAGDLAATLPHCRTVVLPGQGHSVLVERTKETAGLLLDWLGDGLHRRRTGPEAG</sequence>
<dbReference type="PRINTS" id="PR00111">
    <property type="entry name" value="ABHYDROLASE"/>
</dbReference>
<protein>
    <submittedName>
        <fullName evidence="2">Alpha/beta hydrolase</fullName>
    </submittedName>
</protein>
<keyword evidence="2" id="KW-0378">Hydrolase</keyword>
<dbReference type="Gene3D" id="3.40.50.1820">
    <property type="entry name" value="alpha/beta hydrolase"/>
    <property type="match status" value="1"/>
</dbReference>
<dbReference type="PANTHER" id="PTHR43194">
    <property type="entry name" value="HYDROLASE ALPHA/BETA FOLD FAMILY"/>
    <property type="match status" value="1"/>
</dbReference>
<dbReference type="RefSeq" id="WP_344526310.1">
    <property type="nucleotide sequence ID" value="NZ_BAAAPE010000005.1"/>
</dbReference>
<reference evidence="2 3" key="1">
    <citation type="journal article" date="2019" name="Int. J. Syst. Evol. Microbiol.">
        <title>The Global Catalogue of Microorganisms (GCM) 10K type strain sequencing project: providing services to taxonomists for standard genome sequencing and annotation.</title>
        <authorList>
            <consortium name="The Broad Institute Genomics Platform"/>
            <consortium name="The Broad Institute Genome Sequencing Center for Infectious Disease"/>
            <person name="Wu L."/>
            <person name="Ma J."/>
        </authorList>
    </citation>
    <scope>NUCLEOTIDE SEQUENCE [LARGE SCALE GENOMIC DNA]</scope>
    <source>
        <strain evidence="2 3">JCM 15478</strain>
    </source>
</reference>
<evidence type="ECO:0000313" key="2">
    <source>
        <dbReference type="EMBL" id="GAA2070034.1"/>
    </source>
</evidence>
<keyword evidence="3" id="KW-1185">Reference proteome</keyword>
<dbReference type="InterPro" id="IPR050228">
    <property type="entry name" value="Carboxylesterase_BioH"/>
</dbReference>